<evidence type="ECO:0000313" key="6">
    <source>
        <dbReference type="EMBL" id="KAK8762546.1"/>
    </source>
</evidence>
<name>A0AAQ4DJA6_AMBAM</name>
<dbReference type="GO" id="GO:0005634">
    <property type="term" value="C:nucleus"/>
    <property type="evidence" value="ECO:0007669"/>
    <property type="project" value="TreeGrafter"/>
</dbReference>
<feature type="domain" description="Ubiquitin-like protease family profile" evidence="5">
    <location>
        <begin position="1"/>
        <end position="138"/>
    </location>
</feature>
<dbReference type="GO" id="GO:0016929">
    <property type="term" value="F:deSUMOylase activity"/>
    <property type="evidence" value="ECO:0007669"/>
    <property type="project" value="TreeGrafter"/>
</dbReference>
<keyword evidence="7" id="KW-1185">Reference proteome</keyword>
<accession>A0AAQ4DJA6</accession>
<dbReference type="SUPFAM" id="SSF54001">
    <property type="entry name" value="Cysteine proteinases"/>
    <property type="match status" value="1"/>
</dbReference>
<dbReference type="PROSITE" id="PS50600">
    <property type="entry name" value="ULP_PROTEASE"/>
    <property type="match status" value="1"/>
</dbReference>
<keyword evidence="4" id="KW-0788">Thiol protease</keyword>
<comment type="similarity">
    <text evidence="1">Belongs to the peptidase C48 family.</text>
</comment>
<comment type="caution">
    <text evidence="6">The sequence shown here is derived from an EMBL/GenBank/DDBJ whole genome shotgun (WGS) entry which is preliminary data.</text>
</comment>
<dbReference type="Proteomes" id="UP001321473">
    <property type="component" value="Unassembled WGS sequence"/>
</dbReference>
<protein>
    <recommendedName>
        <fullName evidence="5">Ubiquitin-like protease family profile domain-containing protein</fullName>
    </recommendedName>
</protein>
<dbReference type="EMBL" id="JARKHS020029986">
    <property type="protein sequence ID" value="KAK8762546.1"/>
    <property type="molecule type" value="Genomic_DNA"/>
</dbReference>
<keyword evidence="3" id="KW-0378">Hydrolase</keyword>
<dbReference type="GO" id="GO:0016926">
    <property type="term" value="P:protein desumoylation"/>
    <property type="evidence" value="ECO:0007669"/>
    <property type="project" value="TreeGrafter"/>
</dbReference>
<evidence type="ECO:0000256" key="3">
    <source>
        <dbReference type="ARBA" id="ARBA00022801"/>
    </source>
</evidence>
<evidence type="ECO:0000259" key="5">
    <source>
        <dbReference type="PROSITE" id="PS50600"/>
    </source>
</evidence>
<proteinExistence type="inferred from homology"/>
<reference evidence="6 7" key="1">
    <citation type="journal article" date="2023" name="Arcadia Sci">
        <title>De novo assembly of a long-read Amblyomma americanum tick genome.</title>
        <authorList>
            <person name="Chou S."/>
            <person name="Poskanzer K.E."/>
            <person name="Rollins M."/>
            <person name="Thuy-Boun P.S."/>
        </authorList>
    </citation>
    <scope>NUCLEOTIDE SEQUENCE [LARGE SCALE GENOMIC DNA]</scope>
    <source>
        <strain evidence="6">F_SG_1</strain>
        <tissue evidence="6">Salivary glands</tissue>
    </source>
</reference>
<dbReference type="InterPro" id="IPR003653">
    <property type="entry name" value="Peptidase_C48_C"/>
</dbReference>
<dbReference type="PANTHER" id="PTHR12606:SF141">
    <property type="entry name" value="GH15225P-RELATED"/>
    <property type="match status" value="1"/>
</dbReference>
<dbReference type="Pfam" id="PF02902">
    <property type="entry name" value="Peptidase_C48"/>
    <property type="match status" value="1"/>
</dbReference>
<dbReference type="Gene3D" id="3.40.395.10">
    <property type="entry name" value="Adenoviral Proteinase, Chain A"/>
    <property type="match status" value="1"/>
</dbReference>
<dbReference type="InterPro" id="IPR038765">
    <property type="entry name" value="Papain-like_cys_pep_sf"/>
</dbReference>
<gene>
    <name evidence="6" type="ORF">V5799_026187</name>
</gene>
<dbReference type="AlphaFoldDB" id="A0AAQ4DJA6"/>
<organism evidence="6 7">
    <name type="scientific">Amblyomma americanum</name>
    <name type="common">Lone star tick</name>
    <dbReference type="NCBI Taxonomy" id="6943"/>
    <lineage>
        <taxon>Eukaryota</taxon>
        <taxon>Metazoa</taxon>
        <taxon>Ecdysozoa</taxon>
        <taxon>Arthropoda</taxon>
        <taxon>Chelicerata</taxon>
        <taxon>Arachnida</taxon>
        <taxon>Acari</taxon>
        <taxon>Parasitiformes</taxon>
        <taxon>Ixodida</taxon>
        <taxon>Ixodoidea</taxon>
        <taxon>Ixodidae</taxon>
        <taxon>Amblyomminae</taxon>
        <taxon>Amblyomma</taxon>
    </lineage>
</organism>
<evidence type="ECO:0000256" key="2">
    <source>
        <dbReference type="ARBA" id="ARBA00022670"/>
    </source>
</evidence>
<evidence type="ECO:0000256" key="1">
    <source>
        <dbReference type="ARBA" id="ARBA00005234"/>
    </source>
</evidence>
<keyword evidence="2" id="KW-0645">Protease</keyword>
<evidence type="ECO:0000256" key="4">
    <source>
        <dbReference type="ARBA" id="ARBA00022807"/>
    </source>
</evidence>
<evidence type="ECO:0000313" key="7">
    <source>
        <dbReference type="Proteomes" id="UP001321473"/>
    </source>
</evidence>
<dbReference type="PANTHER" id="PTHR12606">
    <property type="entry name" value="SENTRIN/SUMO-SPECIFIC PROTEASE"/>
    <property type="match status" value="1"/>
</dbReference>
<dbReference type="GO" id="GO:0006508">
    <property type="term" value="P:proteolysis"/>
    <property type="evidence" value="ECO:0007669"/>
    <property type="project" value="UniProtKB-KW"/>
</dbReference>
<sequence>MIAERSERRDGPRVYAFSTFFFTKLYRCGPGDIERWTQGADLFSYGNLLVPMHSQDTSHWVLAVVDFRTPEMVIYDSLGQREEHAESIDALAQYPEEVSHLRDCELDWRGWHLYTRIVPLQKNTRDSAVFMCRYAQYLTRDAQTLFEQKHIPHFRNLTVYEILHHKLLPC</sequence>